<feature type="signal peptide" evidence="3">
    <location>
        <begin position="1"/>
        <end position="18"/>
    </location>
</feature>
<accession>A0A165BG50</accession>
<evidence type="ECO:0000256" key="2">
    <source>
        <dbReference type="SAM" id="Phobius"/>
    </source>
</evidence>
<dbReference type="InParanoid" id="A0A165BG50"/>
<reference evidence="4 5" key="1">
    <citation type="journal article" date="2016" name="Mol. Biol. Evol.">
        <title>Comparative Genomics of Early-Diverging Mushroom-Forming Fungi Provides Insights into the Origins of Lignocellulose Decay Capabilities.</title>
        <authorList>
            <person name="Nagy L.G."/>
            <person name="Riley R."/>
            <person name="Tritt A."/>
            <person name="Adam C."/>
            <person name="Daum C."/>
            <person name="Floudas D."/>
            <person name="Sun H."/>
            <person name="Yadav J.S."/>
            <person name="Pangilinan J."/>
            <person name="Larsson K.H."/>
            <person name="Matsuura K."/>
            <person name="Barry K."/>
            <person name="Labutti K."/>
            <person name="Kuo R."/>
            <person name="Ohm R.A."/>
            <person name="Bhattacharya S.S."/>
            <person name="Shirouzu T."/>
            <person name="Yoshinaga Y."/>
            <person name="Martin F.M."/>
            <person name="Grigoriev I.V."/>
            <person name="Hibbett D.S."/>
        </authorList>
    </citation>
    <scope>NUCLEOTIDE SEQUENCE [LARGE SCALE GENOMIC DNA]</scope>
    <source>
        <strain evidence="4 5">HHB12029</strain>
    </source>
</reference>
<evidence type="ECO:0008006" key="6">
    <source>
        <dbReference type="Google" id="ProtNLM"/>
    </source>
</evidence>
<keyword evidence="2" id="KW-1133">Transmembrane helix</keyword>
<feature type="region of interest" description="Disordered" evidence="1">
    <location>
        <begin position="139"/>
        <end position="238"/>
    </location>
</feature>
<keyword evidence="2" id="KW-0812">Transmembrane</keyword>
<evidence type="ECO:0000256" key="1">
    <source>
        <dbReference type="SAM" id="MobiDB-lite"/>
    </source>
</evidence>
<feature type="compositionally biased region" description="Low complexity" evidence="1">
    <location>
        <begin position="181"/>
        <end position="237"/>
    </location>
</feature>
<feature type="non-terminal residue" evidence="4">
    <location>
        <position position="1"/>
    </location>
</feature>
<dbReference type="Proteomes" id="UP000077266">
    <property type="component" value="Unassembled WGS sequence"/>
</dbReference>
<dbReference type="AlphaFoldDB" id="A0A165BG50"/>
<sequence length="371" mass="39487">MAAVLMLQLVIFAYLVAADVSIPAAMSQCEYVNLTWDAGTAVEFFLIQNRHYLDGTRYLPPRNLFISNKSDVRWLQWLVDVPGSNSYIFTAWSYGGVEIADPTVVVSPNPSGDSSCGFADDAITGGTVTATVEFFTHGTPVSGIRTSPPQPSPPPTRSTSLGFPTSHSPMPSATGSSDIVSTSGTATGASSSTSPTTIAAPSSSSEKGAASSNSPGATSSPQYVPTSTSVSSTTPQHHPARVNRAAIIAIPSVMGVLMVATAVIILFRRHRSRRRHALAPYPRPVEAATEKRRSVAVQRLFGKLPRNPSPPQDPQQGPALREENDLLRMAVAQLQGEMREWQIGDAETLPSYNSRSVVALQPESNAPSTRV</sequence>
<dbReference type="EMBL" id="KV426469">
    <property type="protein sequence ID" value="KZV80576.1"/>
    <property type="molecule type" value="Genomic_DNA"/>
</dbReference>
<keyword evidence="5" id="KW-1185">Reference proteome</keyword>
<proteinExistence type="predicted"/>
<organism evidence="4 5">
    <name type="scientific">Exidia glandulosa HHB12029</name>
    <dbReference type="NCBI Taxonomy" id="1314781"/>
    <lineage>
        <taxon>Eukaryota</taxon>
        <taxon>Fungi</taxon>
        <taxon>Dikarya</taxon>
        <taxon>Basidiomycota</taxon>
        <taxon>Agaricomycotina</taxon>
        <taxon>Agaricomycetes</taxon>
        <taxon>Auriculariales</taxon>
        <taxon>Exidiaceae</taxon>
        <taxon>Exidia</taxon>
    </lineage>
</organism>
<protein>
    <recommendedName>
        <fullName evidence="6">Mid2 domain-containing protein</fullName>
    </recommendedName>
</protein>
<name>A0A165BG50_EXIGL</name>
<feature type="chain" id="PRO_5007855625" description="Mid2 domain-containing protein" evidence="3">
    <location>
        <begin position="19"/>
        <end position="371"/>
    </location>
</feature>
<feature type="transmembrane region" description="Helical" evidence="2">
    <location>
        <begin position="245"/>
        <end position="267"/>
    </location>
</feature>
<evidence type="ECO:0000313" key="5">
    <source>
        <dbReference type="Proteomes" id="UP000077266"/>
    </source>
</evidence>
<keyword evidence="2" id="KW-0472">Membrane</keyword>
<keyword evidence="3" id="KW-0732">Signal</keyword>
<feature type="compositionally biased region" description="Polar residues" evidence="1">
    <location>
        <begin position="161"/>
        <end position="180"/>
    </location>
</feature>
<evidence type="ECO:0000313" key="4">
    <source>
        <dbReference type="EMBL" id="KZV80576.1"/>
    </source>
</evidence>
<evidence type="ECO:0000256" key="3">
    <source>
        <dbReference type="SAM" id="SignalP"/>
    </source>
</evidence>
<gene>
    <name evidence="4" type="ORF">EXIGLDRAFT_815902</name>
</gene>